<evidence type="ECO:0000313" key="1">
    <source>
        <dbReference type="EMBL" id="QHI68382.1"/>
    </source>
</evidence>
<dbReference type="RefSeq" id="WP_160626649.1">
    <property type="nucleotide sequence ID" value="NZ_CP047593.1"/>
</dbReference>
<dbReference type="KEGG" id="taer:GT409_02555"/>
<protein>
    <submittedName>
        <fullName evidence="1">Uncharacterized protein</fullName>
    </submittedName>
</protein>
<organism evidence="1 2">
    <name type="scientific">Tichowtungia aerotolerans</name>
    <dbReference type="NCBI Taxonomy" id="2697043"/>
    <lineage>
        <taxon>Bacteria</taxon>
        <taxon>Pseudomonadati</taxon>
        <taxon>Kiritimatiellota</taxon>
        <taxon>Tichowtungiia</taxon>
        <taxon>Tichowtungiales</taxon>
        <taxon>Tichowtungiaceae</taxon>
        <taxon>Tichowtungia</taxon>
    </lineage>
</organism>
<dbReference type="AlphaFoldDB" id="A0A6P1M2Q7"/>
<reference evidence="1 2" key="1">
    <citation type="submission" date="2020-01" db="EMBL/GenBank/DDBJ databases">
        <title>Ponticoccus aerotolerans gen. nov., sp. nov., an anaerobic bacterium and proposal of Ponticoccusceae fam. nov., Ponticoccusles ord. nov. and Ponticoccuse classis nov. in the phylum Kiritimatiellaeota.</title>
        <authorList>
            <person name="Zhou L.Y."/>
            <person name="Du Z.J."/>
        </authorList>
    </citation>
    <scope>NUCLEOTIDE SEQUENCE [LARGE SCALE GENOMIC DNA]</scope>
    <source>
        <strain evidence="1 2">S-5007</strain>
    </source>
</reference>
<accession>A0A6P1M2Q7</accession>
<sequence length="94" mass="9948">MDKIVDVEICTGTTCFVMGAGHLMSLAEELPERLKGSVSIRFARCLGVCSVPDNGRPPFATVNGALIENASVENLVAACDLLLSGEKGMNYETV</sequence>
<dbReference type="InterPro" id="IPR036249">
    <property type="entry name" value="Thioredoxin-like_sf"/>
</dbReference>
<dbReference type="Gene3D" id="3.40.30.10">
    <property type="entry name" value="Glutaredoxin"/>
    <property type="match status" value="1"/>
</dbReference>
<dbReference type="EMBL" id="CP047593">
    <property type="protein sequence ID" value="QHI68382.1"/>
    <property type="molecule type" value="Genomic_DNA"/>
</dbReference>
<evidence type="ECO:0000313" key="2">
    <source>
        <dbReference type="Proteomes" id="UP000464954"/>
    </source>
</evidence>
<dbReference type="CDD" id="cd02980">
    <property type="entry name" value="TRX_Fd_family"/>
    <property type="match status" value="1"/>
</dbReference>
<dbReference type="Proteomes" id="UP000464954">
    <property type="component" value="Chromosome"/>
</dbReference>
<name>A0A6P1M2Q7_9BACT</name>
<dbReference type="SUPFAM" id="SSF52833">
    <property type="entry name" value="Thioredoxin-like"/>
    <property type="match status" value="1"/>
</dbReference>
<gene>
    <name evidence="1" type="ORF">GT409_02555</name>
</gene>
<proteinExistence type="predicted"/>
<keyword evidence="2" id="KW-1185">Reference proteome</keyword>